<organism evidence="3 4">
    <name type="scientific">Lithocarpus litseifolius</name>
    <dbReference type="NCBI Taxonomy" id="425828"/>
    <lineage>
        <taxon>Eukaryota</taxon>
        <taxon>Viridiplantae</taxon>
        <taxon>Streptophyta</taxon>
        <taxon>Embryophyta</taxon>
        <taxon>Tracheophyta</taxon>
        <taxon>Spermatophyta</taxon>
        <taxon>Magnoliopsida</taxon>
        <taxon>eudicotyledons</taxon>
        <taxon>Gunneridae</taxon>
        <taxon>Pentapetalae</taxon>
        <taxon>rosids</taxon>
        <taxon>fabids</taxon>
        <taxon>Fagales</taxon>
        <taxon>Fagaceae</taxon>
        <taxon>Lithocarpus</taxon>
    </lineage>
</organism>
<dbReference type="AlphaFoldDB" id="A0AAW2DCI2"/>
<feature type="region of interest" description="Disordered" evidence="1">
    <location>
        <begin position="181"/>
        <end position="201"/>
    </location>
</feature>
<feature type="transmembrane region" description="Helical" evidence="2">
    <location>
        <begin position="23"/>
        <end position="43"/>
    </location>
</feature>
<dbReference type="Proteomes" id="UP001459277">
    <property type="component" value="Unassembled WGS sequence"/>
</dbReference>
<keyword evidence="2" id="KW-0812">Transmembrane</keyword>
<reference evidence="3 4" key="1">
    <citation type="submission" date="2024-01" db="EMBL/GenBank/DDBJ databases">
        <title>A telomere-to-telomere, gap-free genome of sweet tea (Lithocarpus litseifolius).</title>
        <authorList>
            <person name="Zhou J."/>
        </authorList>
    </citation>
    <scope>NUCLEOTIDE SEQUENCE [LARGE SCALE GENOMIC DNA]</scope>
    <source>
        <strain evidence="3">Zhou-2022a</strain>
        <tissue evidence="3">Leaf</tissue>
    </source>
</reference>
<comment type="caution">
    <text evidence="3">The sequence shown here is derived from an EMBL/GenBank/DDBJ whole genome shotgun (WGS) entry which is preliminary data.</text>
</comment>
<keyword evidence="4" id="KW-1185">Reference proteome</keyword>
<keyword evidence="2" id="KW-0472">Membrane</keyword>
<evidence type="ECO:0000313" key="4">
    <source>
        <dbReference type="Proteomes" id="UP001459277"/>
    </source>
</evidence>
<dbReference type="PANTHER" id="PTHR34115:SF17">
    <property type="entry name" value="PROTEIN, PUTATIVE-RELATED"/>
    <property type="match status" value="1"/>
</dbReference>
<evidence type="ECO:0000256" key="1">
    <source>
        <dbReference type="SAM" id="MobiDB-lite"/>
    </source>
</evidence>
<accession>A0AAW2DCI2</accession>
<dbReference type="InterPro" id="IPR053258">
    <property type="entry name" value="Ca-permeable_cation_channel"/>
</dbReference>
<feature type="transmembrane region" description="Helical" evidence="2">
    <location>
        <begin position="116"/>
        <end position="133"/>
    </location>
</feature>
<protein>
    <submittedName>
        <fullName evidence="3">Uncharacterized protein</fullName>
    </submittedName>
</protein>
<keyword evidence="2" id="KW-1133">Transmembrane helix</keyword>
<feature type="transmembrane region" description="Helical" evidence="2">
    <location>
        <begin position="90"/>
        <end position="110"/>
    </location>
</feature>
<sequence length="201" mass="22505">MDSSNTNPSNLSSEGNEQELRSYTAWLAALAFLLGFLLTLLGWKYQNLGVSVFDTDRAIILLLKLNVCTCTISLAMIIVLPTSNKTHLSFFKIVFLFSGVFACDLVLLVLTPPLGWFIFIISASILVWLLYGSHKQILRCCRQTLETMRHSTSKAFHSLCEWFPQIFQSVWKAHFQSSTGPSVPTPKHEGDSHVFGSTNDV</sequence>
<proteinExistence type="predicted"/>
<gene>
    <name evidence="3" type="ORF">SO802_008816</name>
</gene>
<evidence type="ECO:0000313" key="3">
    <source>
        <dbReference type="EMBL" id="KAL0007314.1"/>
    </source>
</evidence>
<dbReference type="EMBL" id="JAZDWU010000003">
    <property type="protein sequence ID" value="KAL0007314.1"/>
    <property type="molecule type" value="Genomic_DNA"/>
</dbReference>
<feature type="transmembrane region" description="Helical" evidence="2">
    <location>
        <begin position="58"/>
        <end position="78"/>
    </location>
</feature>
<name>A0AAW2DCI2_9ROSI</name>
<dbReference type="PANTHER" id="PTHR34115">
    <property type="entry name" value="PROTEIN, PUTATIVE-RELATED"/>
    <property type="match status" value="1"/>
</dbReference>
<evidence type="ECO:0000256" key="2">
    <source>
        <dbReference type="SAM" id="Phobius"/>
    </source>
</evidence>